<evidence type="ECO:0000313" key="2">
    <source>
        <dbReference type="EMBL" id="MDA0165418.1"/>
    </source>
</evidence>
<reference evidence="2" key="1">
    <citation type="submission" date="2022-10" db="EMBL/GenBank/DDBJ databases">
        <title>The WGS of Solirubrobacter ginsenosidimutans DSM 21036.</title>
        <authorList>
            <person name="Jiang Z."/>
        </authorList>
    </citation>
    <scope>NUCLEOTIDE SEQUENCE</scope>
    <source>
        <strain evidence="2">DSM 21036</strain>
    </source>
</reference>
<feature type="region of interest" description="Disordered" evidence="1">
    <location>
        <begin position="1"/>
        <end position="91"/>
    </location>
</feature>
<protein>
    <submittedName>
        <fullName evidence="2">Uncharacterized protein</fullName>
    </submittedName>
</protein>
<dbReference type="AlphaFoldDB" id="A0A9X3S9X2"/>
<dbReference type="RefSeq" id="WP_270044677.1">
    <property type="nucleotide sequence ID" value="NZ_JAPDOD010000046.1"/>
</dbReference>
<gene>
    <name evidence="2" type="ORF">OM076_34435</name>
</gene>
<proteinExistence type="predicted"/>
<name>A0A9X3S9X2_9ACTN</name>
<evidence type="ECO:0000313" key="3">
    <source>
        <dbReference type="Proteomes" id="UP001149140"/>
    </source>
</evidence>
<sequence>MADRAPKRKTNAKRDPEGVLATLPASRPERIGRPRGKAAPKRAAGAAAKPRAKAKPAASHGPEAVSPGCPELRHARVTDAPPPRPIGAPTGTELVTTTIRAAGELAQMGLVVGGQVLKRTIIDRIPRP</sequence>
<comment type="caution">
    <text evidence="2">The sequence shown here is derived from an EMBL/GenBank/DDBJ whole genome shotgun (WGS) entry which is preliminary data.</text>
</comment>
<keyword evidence="3" id="KW-1185">Reference proteome</keyword>
<organism evidence="2 3">
    <name type="scientific">Solirubrobacter ginsenosidimutans</name>
    <dbReference type="NCBI Taxonomy" id="490573"/>
    <lineage>
        <taxon>Bacteria</taxon>
        <taxon>Bacillati</taxon>
        <taxon>Actinomycetota</taxon>
        <taxon>Thermoleophilia</taxon>
        <taxon>Solirubrobacterales</taxon>
        <taxon>Solirubrobacteraceae</taxon>
        <taxon>Solirubrobacter</taxon>
    </lineage>
</organism>
<feature type="compositionally biased region" description="Basic residues" evidence="1">
    <location>
        <begin position="1"/>
        <end position="11"/>
    </location>
</feature>
<accession>A0A9X3S9X2</accession>
<evidence type="ECO:0000256" key="1">
    <source>
        <dbReference type="SAM" id="MobiDB-lite"/>
    </source>
</evidence>
<dbReference type="EMBL" id="JAPDOD010000046">
    <property type="protein sequence ID" value="MDA0165418.1"/>
    <property type="molecule type" value="Genomic_DNA"/>
</dbReference>
<dbReference type="Proteomes" id="UP001149140">
    <property type="component" value="Unassembled WGS sequence"/>
</dbReference>